<proteinExistence type="predicted"/>
<protein>
    <submittedName>
        <fullName evidence="2">Uncharacterized protein</fullName>
    </submittedName>
</protein>
<evidence type="ECO:0000256" key="1">
    <source>
        <dbReference type="SAM" id="Phobius"/>
    </source>
</evidence>
<evidence type="ECO:0000313" key="2">
    <source>
        <dbReference type="EMBL" id="CAG6693123.1"/>
    </source>
</evidence>
<accession>A0A8D8XF46</accession>
<feature type="transmembrane region" description="Helical" evidence="1">
    <location>
        <begin position="109"/>
        <end position="130"/>
    </location>
</feature>
<dbReference type="EMBL" id="HBUF01310969">
    <property type="protein sequence ID" value="CAG6693123.1"/>
    <property type="molecule type" value="Transcribed_RNA"/>
</dbReference>
<keyword evidence="1" id="KW-1133">Transmembrane helix</keyword>
<reference evidence="2" key="1">
    <citation type="submission" date="2021-05" db="EMBL/GenBank/DDBJ databases">
        <authorList>
            <person name="Alioto T."/>
            <person name="Alioto T."/>
            <person name="Gomez Garrido J."/>
        </authorList>
    </citation>
    <scope>NUCLEOTIDE SEQUENCE</scope>
</reference>
<keyword evidence="1" id="KW-0812">Transmembrane</keyword>
<dbReference type="AlphaFoldDB" id="A0A8D8XF46"/>
<feature type="transmembrane region" description="Helical" evidence="1">
    <location>
        <begin position="42"/>
        <end position="62"/>
    </location>
</feature>
<organism evidence="2">
    <name type="scientific">Cacopsylla melanoneura</name>
    <dbReference type="NCBI Taxonomy" id="428564"/>
    <lineage>
        <taxon>Eukaryota</taxon>
        <taxon>Metazoa</taxon>
        <taxon>Ecdysozoa</taxon>
        <taxon>Arthropoda</taxon>
        <taxon>Hexapoda</taxon>
        <taxon>Insecta</taxon>
        <taxon>Pterygota</taxon>
        <taxon>Neoptera</taxon>
        <taxon>Paraneoptera</taxon>
        <taxon>Hemiptera</taxon>
        <taxon>Sternorrhyncha</taxon>
        <taxon>Psylloidea</taxon>
        <taxon>Psyllidae</taxon>
        <taxon>Psyllinae</taxon>
        <taxon>Cacopsylla</taxon>
    </lineage>
</organism>
<sequence>MLLFRASEILYVCVQTYMYILYMHLLCIFRSWCLWFRMYITYLLHDVHIVIILLIMIILYIVCVGKCGGYFGNLVMVLLLHFKSEFLIKLHVSNHMFLIILRRRRGVESGFGFMVSFFLLFLVLMFLALLV</sequence>
<name>A0A8D8XF46_9HEMI</name>
<dbReference type="EMBL" id="HBUF01310968">
    <property type="protein sequence ID" value="CAG6693122.1"/>
    <property type="molecule type" value="Transcribed_RNA"/>
</dbReference>
<feature type="transmembrane region" description="Helical" evidence="1">
    <location>
        <begin position="16"/>
        <end position="35"/>
    </location>
</feature>
<keyword evidence="1" id="KW-0472">Membrane</keyword>